<comment type="caution">
    <text evidence="2">The sequence shown here is derived from an EMBL/GenBank/DDBJ whole genome shotgun (WGS) entry which is preliminary data.</text>
</comment>
<dbReference type="AlphaFoldDB" id="A0AAV7KSN0"/>
<proteinExistence type="predicted"/>
<organism evidence="2 3">
    <name type="scientific">Pleurodeles waltl</name>
    <name type="common">Iberian ribbed newt</name>
    <dbReference type="NCBI Taxonomy" id="8319"/>
    <lineage>
        <taxon>Eukaryota</taxon>
        <taxon>Metazoa</taxon>
        <taxon>Chordata</taxon>
        <taxon>Craniata</taxon>
        <taxon>Vertebrata</taxon>
        <taxon>Euteleostomi</taxon>
        <taxon>Amphibia</taxon>
        <taxon>Batrachia</taxon>
        <taxon>Caudata</taxon>
        <taxon>Salamandroidea</taxon>
        <taxon>Salamandridae</taxon>
        <taxon>Pleurodelinae</taxon>
        <taxon>Pleurodeles</taxon>
    </lineage>
</organism>
<dbReference type="EMBL" id="JANPWB010000016">
    <property type="protein sequence ID" value="KAJ1082257.1"/>
    <property type="molecule type" value="Genomic_DNA"/>
</dbReference>
<evidence type="ECO:0000313" key="2">
    <source>
        <dbReference type="EMBL" id="KAJ1082257.1"/>
    </source>
</evidence>
<feature type="region of interest" description="Disordered" evidence="1">
    <location>
        <begin position="1"/>
        <end position="62"/>
    </location>
</feature>
<keyword evidence="3" id="KW-1185">Reference proteome</keyword>
<evidence type="ECO:0000313" key="3">
    <source>
        <dbReference type="Proteomes" id="UP001066276"/>
    </source>
</evidence>
<name>A0AAV7KSN0_PLEWA</name>
<accession>A0AAV7KSN0</accession>
<gene>
    <name evidence="2" type="ORF">NDU88_002425</name>
</gene>
<sequence length="143" mass="14785">MTKSPPVSARLSGLPRPHSPVRRHEHLAPGPSARSSRWRAPGGLPNFPSPGPRLQGPRGEGLSRCAGSVPCRAAAAPRPSGRAPLLLLAQQGPAPTGTAAPGSPGKSCKTRGKPPCLTQADHRSLIRAEAAERSKERLSAPPS</sequence>
<feature type="region of interest" description="Disordered" evidence="1">
    <location>
        <begin position="88"/>
        <end position="123"/>
    </location>
</feature>
<reference evidence="2" key="1">
    <citation type="journal article" date="2022" name="bioRxiv">
        <title>Sequencing and chromosome-scale assembly of the giantPleurodeles waltlgenome.</title>
        <authorList>
            <person name="Brown T."/>
            <person name="Elewa A."/>
            <person name="Iarovenko S."/>
            <person name="Subramanian E."/>
            <person name="Araus A.J."/>
            <person name="Petzold A."/>
            <person name="Susuki M."/>
            <person name="Suzuki K.-i.T."/>
            <person name="Hayashi T."/>
            <person name="Toyoda A."/>
            <person name="Oliveira C."/>
            <person name="Osipova E."/>
            <person name="Leigh N.D."/>
            <person name="Simon A."/>
            <person name="Yun M.H."/>
        </authorList>
    </citation>
    <scope>NUCLEOTIDE SEQUENCE</scope>
    <source>
        <strain evidence="2">20211129_DDA</strain>
        <tissue evidence="2">Liver</tissue>
    </source>
</reference>
<evidence type="ECO:0000256" key="1">
    <source>
        <dbReference type="SAM" id="MobiDB-lite"/>
    </source>
</evidence>
<feature type="compositionally biased region" description="Low complexity" evidence="1">
    <location>
        <begin position="88"/>
        <end position="105"/>
    </location>
</feature>
<dbReference type="Proteomes" id="UP001066276">
    <property type="component" value="Chromosome 12"/>
</dbReference>
<protein>
    <submittedName>
        <fullName evidence="2">Uncharacterized protein</fullName>
    </submittedName>
</protein>